<dbReference type="Pfam" id="PF14052">
    <property type="entry name" value="Caps_assemb_Wzi"/>
    <property type="match status" value="1"/>
</dbReference>
<organism evidence="1 2">
    <name type="scientific">Reichenbachiella ulvae</name>
    <dbReference type="NCBI Taxonomy" id="2980104"/>
    <lineage>
        <taxon>Bacteria</taxon>
        <taxon>Pseudomonadati</taxon>
        <taxon>Bacteroidota</taxon>
        <taxon>Cytophagia</taxon>
        <taxon>Cytophagales</taxon>
        <taxon>Reichenbachiellaceae</taxon>
        <taxon>Reichenbachiella</taxon>
    </lineage>
</organism>
<comment type="caution">
    <text evidence="1">The sequence shown here is derived from an EMBL/GenBank/DDBJ whole genome shotgun (WGS) entry which is preliminary data.</text>
</comment>
<proteinExistence type="predicted"/>
<dbReference type="RefSeq" id="WP_264137664.1">
    <property type="nucleotide sequence ID" value="NZ_JAOYOD010000001.1"/>
</dbReference>
<dbReference type="Gene3D" id="2.40.160.130">
    <property type="entry name" value="Capsule assembly protein Wzi"/>
    <property type="match status" value="1"/>
</dbReference>
<dbReference type="InterPro" id="IPR026950">
    <property type="entry name" value="Caps_assemb_Wzi"/>
</dbReference>
<keyword evidence="2" id="KW-1185">Reference proteome</keyword>
<dbReference type="InterPro" id="IPR038636">
    <property type="entry name" value="Wzi_sf"/>
</dbReference>
<gene>
    <name evidence="1" type="ORF">N7U62_09170</name>
</gene>
<reference evidence="1 2" key="1">
    <citation type="submission" date="2022-10" db="EMBL/GenBank/DDBJ databases">
        <title>Comparative genomics and taxonomic characterization of three novel marine species of genus Reichenbachiella exhibiting antioxidant and polysaccharide degradation activities.</title>
        <authorList>
            <person name="Muhammad N."/>
            <person name="Lee Y.-J."/>
            <person name="Ko J."/>
            <person name="Kim S.-G."/>
        </authorList>
    </citation>
    <scope>NUCLEOTIDE SEQUENCE [LARGE SCALE GENOMIC DNA]</scope>
    <source>
        <strain evidence="1 2">ABR2-5</strain>
    </source>
</reference>
<dbReference type="EMBL" id="JAOYOD010000001">
    <property type="protein sequence ID" value="MCV9386831.1"/>
    <property type="molecule type" value="Genomic_DNA"/>
</dbReference>
<name>A0ABT3CT05_9BACT</name>
<evidence type="ECO:0000313" key="2">
    <source>
        <dbReference type="Proteomes" id="UP001300692"/>
    </source>
</evidence>
<dbReference type="Proteomes" id="UP001300692">
    <property type="component" value="Unassembled WGS sequence"/>
</dbReference>
<accession>A0ABT3CT05</accession>
<protein>
    <submittedName>
        <fullName evidence="1">Capsule assembly Wzi family protein</fullName>
    </submittedName>
</protein>
<sequence>MTLNNTNIKRFQNKFILIFGLATSLSGSIFSQVLYPESEWLEYYRVLEIKNEKIENRINIFASIINQYDRDSLSWDIWSSQIPRNKNNKYISILPIRFANHYNSTYARGYNDGALWKGKGLTSSLQGGLTGKYGILEFTLAPIIFYSQNADFELAPIQGNNHIYNYQFRNQRIDYVQRYGDSSFTQIDWGQTEIRAVYKNMTIGISTQNMVWGPAQRNPIIMSNNAGGFPHFDIGTHKPINTKIGRIEAKVYYGVLNKSDYFSSDNQWNYRYWSGLNIGYNPSFLPSLYIGFNRAFYKKLDDFEASDLIVFIGKFDDTDGGANGNDEYDQLGSLTIRWKFEKVGFETYFEYGLNDYGSKLIDTEPEHGRGYTLGFSKYIDIKTNNVLKLTYEHTSVDKPKNYIYRFNNSWYSHSIVRQGYTQDGQIIGAGIGVGSTTDFFDAQYFFKKGRLNLTAQRIRFDDDYFYSNIQTFYNHDHEWTLESKYSRFIGDYMLGIDFGVCIRENQYFIENNNKTNIFVGLNLTRLFNQ</sequence>
<evidence type="ECO:0000313" key="1">
    <source>
        <dbReference type="EMBL" id="MCV9386831.1"/>
    </source>
</evidence>